<sequence>MDGSGRRRRVNTVRAAARGLLVGPRAWRLLCALAAVAAVALAVVGQWRMDRAAAVPGSFGSHFLDLLYGSLGLFVFQPPALPDTALSVPLQVARFLAPAATLYALADVLVLPTARLRARLASGHVVVCGSGPGALALVAKLRAARVRVVLVAEHGRADLVDLVGGDGVTVLVGDPASEALLRAAGVGRAQRLYVTGPATGHNGAVVTAAQTVARAAGRAGTDPLRCLVEESDPDVLDAMWMLLLRRPASDPVTIEFYNPARLGARLLLDEVRPRWDPVGSEPVVVAGLSTFGRELVVEIARRRHRALGGAGGRLAVVVVDEQAASLVDRLCRRYGVVEDMLDIACEESEVDALGLDQLVHPSHPGAFVTQIFVCYADAELALRKALATSRPPTRRSVVVRVDRMSPLGEALRPGSTERQGPMAALYDDLDFFPERERACDPDDAPDDRLEAWAEAIHVDYCRQRLESGEVRDDNEALVAWENLPEKYRSNNYDQARDIETKLRLIGCASARMAAAPEEFAFTADEVDRLSRWEHERWMRNRVANGWSFGDVRDNDRLLHPDIRPYDELSAETKEKDAQMVRLIPELLAGAGYRVVRFPTPAAAG</sequence>
<dbReference type="STRING" id="298654.FraEuI1c_3571"/>
<feature type="transmembrane region" description="Helical" evidence="1">
    <location>
        <begin position="26"/>
        <end position="45"/>
    </location>
</feature>
<dbReference type="Proteomes" id="UP000002484">
    <property type="component" value="Chromosome"/>
</dbReference>
<keyword evidence="1" id="KW-1133">Transmembrane helix</keyword>
<feature type="domain" description="RCK N-terminal" evidence="3">
    <location>
        <begin position="125"/>
        <end position="211"/>
    </location>
</feature>
<dbReference type="SUPFAM" id="SSF51735">
    <property type="entry name" value="NAD(P)-binding Rossmann-fold domains"/>
    <property type="match status" value="1"/>
</dbReference>
<dbReference type="HOGENOM" id="CLU_029337_0_0_11"/>
<evidence type="ECO:0000313" key="4">
    <source>
        <dbReference type="EMBL" id="ADP81578.1"/>
    </source>
</evidence>
<dbReference type="KEGG" id="fri:FraEuI1c_3571"/>
<keyword evidence="5" id="KW-1185">Reference proteome</keyword>
<reference evidence="4 5" key="1">
    <citation type="submission" date="2010-10" db="EMBL/GenBank/DDBJ databases">
        <title>Complete sequence of Frankia sp. EuI1c.</title>
        <authorList>
            <consortium name="US DOE Joint Genome Institute"/>
            <person name="Lucas S."/>
            <person name="Copeland A."/>
            <person name="Lapidus A."/>
            <person name="Cheng J.-F."/>
            <person name="Bruce D."/>
            <person name="Goodwin L."/>
            <person name="Pitluck S."/>
            <person name="Chertkov O."/>
            <person name="Detter J.C."/>
            <person name="Han C."/>
            <person name="Tapia R."/>
            <person name="Land M."/>
            <person name="Hauser L."/>
            <person name="Jeffries C."/>
            <person name="Kyrpides N."/>
            <person name="Ivanova N."/>
            <person name="Mikhailova N."/>
            <person name="Beauchemin N."/>
            <person name="Sen A."/>
            <person name="Sur S.A."/>
            <person name="Gtari M."/>
            <person name="Wall L."/>
            <person name="Tisa L."/>
            <person name="Woyke T."/>
        </authorList>
    </citation>
    <scope>NUCLEOTIDE SEQUENCE [LARGE SCALE GENOMIC DNA]</scope>
    <source>
        <strain evidence="5">DSM 45817 / CECT 9037 / EuI1c</strain>
    </source>
</reference>
<proteinExistence type="predicted"/>
<name>E3J0E9_PSEI1</name>
<dbReference type="Gene3D" id="6.20.350.10">
    <property type="match status" value="2"/>
</dbReference>
<dbReference type="InterPro" id="IPR036291">
    <property type="entry name" value="NAD(P)-bd_dom_sf"/>
</dbReference>
<organism evidence="4 5">
    <name type="scientific">Pseudofrankia inefficax (strain DSM 45817 / CECT 9037 / DDB 130130 / EuI1c)</name>
    <name type="common">Frankia inefficax</name>
    <dbReference type="NCBI Taxonomy" id="298654"/>
    <lineage>
        <taxon>Bacteria</taxon>
        <taxon>Bacillati</taxon>
        <taxon>Actinomycetota</taxon>
        <taxon>Actinomycetes</taxon>
        <taxon>Frankiales</taxon>
        <taxon>Frankiaceae</taxon>
        <taxon>Pseudofrankia</taxon>
    </lineage>
</organism>
<dbReference type="Pfam" id="PF02254">
    <property type="entry name" value="TrkA_N"/>
    <property type="match status" value="1"/>
</dbReference>
<dbReference type="Pfam" id="PF02026">
    <property type="entry name" value="RyR"/>
    <property type="match status" value="1"/>
</dbReference>
<gene>
    <name evidence="4" type="ordered locus">FraEuI1c_3571</name>
</gene>
<dbReference type="InterPro" id="IPR003148">
    <property type="entry name" value="RCK_N"/>
</dbReference>
<dbReference type="Gene3D" id="3.40.50.720">
    <property type="entry name" value="NAD(P)-binding Rossmann-like Domain"/>
    <property type="match status" value="1"/>
</dbReference>
<keyword evidence="4" id="KW-0675">Receptor</keyword>
<dbReference type="EMBL" id="CP002299">
    <property type="protein sequence ID" value="ADP81578.1"/>
    <property type="molecule type" value="Genomic_DNA"/>
</dbReference>
<evidence type="ECO:0000259" key="3">
    <source>
        <dbReference type="Pfam" id="PF02254"/>
    </source>
</evidence>
<dbReference type="InParanoid" id="E3J0E9"/>
<evidence type="ECO:0000313" key="5">
    <source>
        <dbReference type="Proteomes" id="UP000002484"/>
    </source>
</evidence>
<accession>E3J0E9</accession>
<dbReference type="GO" id="GO:0006813">
    <property type="term" value="P:potassium ion transport"/>
    <property type="evidence" value="ECO:0007669"/>
    <property type="project" value="InterPro"/>
</dbReference>
<protein>
    <submittedName>
        <fullName evidence="4">Ryanodine receptor Ryr</fullName>
    </submittedName>
</protein>
<dbReference type="InterPro" id="IPR003032">
    <property type="entry name" value="Ryanodine_rcpt"/>
</dbReference>
<dbReference type="AlphaFoldDB" id="E3J0E9"/>
<dbReference type="eggNOG" id="COG1226">
    <property type="taxonomic scope" value="Bacteria"/>
</dbReference>
<dbReference type="OrthoDB" id="4228364at2"/>
<evidence type="ECO:0000259" key="2">
    <source>
        <dbReference type="Pfam" id="PF02026"/>
    </source>
</evidence>
<keyword evidence="1" id="KW-0812">Transmembrane</keyword>
<keyword evidence="1" id="KW-0472">Membrane</keyword>
<evidence type="ECO:0000256" key="1">
    <source>
        <dbReference type="SAM" id="Phobius"/>
    </source>
</evidence>
<feature type="domain" description="Ryanodine receptor Ryr" evidence="2">
    <location>
        <begin position="526"/>
        <end position="594"/>
    </location>
</feature>